<dbReference type="Proteomes" id="UP001205601">
    <property type="component" value="Unassembled WGS sequence"/>
</dbReference>
<evidence type="ECO:0000313" key="2">
    <source>
        <dbReference type="EMBL" id="MCT8328418.1"/>
    </source>
</evidence>
<name>A0ABT2NHM6_9RHOB</name>
<accession>A0ABT2NHM6</accession>
<evidence type="ECO:0000256" key="1">
    <source>
        <dbReference type="SAM" id="SignalP"/>
    </source>
</evidence>
<comment type="caution">
    <text evidence="2">The sequence shown here is derived from an EMBL/GenBank/DDBJ whole genome shotgun (WGS) entry which is preliminary data.</text>
</comment>
<dbReference type="InterPro" id="IPR036249">
    <property type="entry name" value="Thioredoxin-like_sf"/>
</dbReference>
<feature type="signal peptide" evidence="1">
    <location>
        <begin position="1"/>
        <end position="21"/>
    </location>
</feature>
<evidence type="ECO:0000313" key="3">
    <source>
        <dbReference type="Proteomes" id="UP001205601"/>
    </source>
</evidence>
<gene>
    <name evidence="2" type="ORF">N5I32_02715</name>
</gene>
<reference evidence="3" key="1">
    <citation type="submission" date="2023-07" db="EMBL/GenBank/DDBJ databases">
        <title>Defluviimonas sediminis sp. nov., isolated from mangrove sediment.</title>
        <authorList>
            <person name="Liu L."/>
            <person name="Li J."/>
            <person name="Huang Y."/>
            <person name="Pan J."/>
            <person name="Li M."/>
        </authorList>
    </citation>
    <scope>NUCLEOTIDE SEQUENCE [LARGE SCALE GENOMIC DNA]</scope>
    <source>
        <strain evidence="3">FT324</strain>
    </source>
</reference>
<dbReference type="SUPFAM" id="SSF52833">
    <property type="entry name" value="Thioredoxin-like"/>
    <property type="match status" value="1"/>
</dbReference>
<sequence>MALRATLALLLAMLPAATARAAGLELLMFEQPGCLYCARWNAEVAPEYPLTAEGRAAPLRRLDLHSALPAGITLAAHPVFTPTFVVVADGVEAGRLEGYPGEDFFWPLLGSLLRGAGASPLD</sequence>
<dbReference type="Gene3D" id="3.40.30.10">
    <property type="entry name" value="Glutaredoxin"/>
    <property type="match status" value="1"/>
</dbReference>
<keyword evidence="1" id="KW-0732">Signal</keyword>
<keyword evidence="3" id="KW-1185">Reference proteome</keyword>
<feature type="chain" id="PRO_5045878468" evidence="1">
    <location>
        <begin position="22"/>
        <end position="122"/>
    </location>
</feature>
<organism evidence="2 3">
    <name type="scientific">Albidovulum sediminis</name>
    <dbReference type="NCBI Taxonomy" id="3066345"/>
    <lineage>
        <taxon>Bacteria</taxon>
        <taxon>Pseudomonadati</taxon>
        <taxon>Pseudomonadota</taxon>
        <taxon>Alphaproteobacteria</taxon>
        <taxon>Rhodobacterales</taxon>
        <taxon>Paracoccaceae</taxon>
        <taxon>Albidovulum</taxon>
    </lineage>
</organism>
<dbReference type="EMBL" id="JAOCQF010000001">
    <property type="protein sequence ID" value="MCT8328418.1"/>
    <property type="molecule type" value="Genomic_DNA"/>
</dbReference>
<dbReference type="RefSeq" id="WP_261493850.1">
    <property type="nucleotide sequence ID" value="NZ_JAOCQF010000001.1"/>
</dbReference>
<protein>
    <submittedName>
        <fullName evidence="2">Thioredoxin family protein</fullName>
    </submittedName>
</protein>
<proteinExistence type="predicted"/>